<dbReference type="Proteomes" id="UP000254076">
    <property type="component" value="Unassembled WGS sequence"/>
</dbReference>
<comment type="caution">
    <text evidence="1">The sequence shown here is derived from an EMBL/GenBank/DDBJ whole genome shotgun (WGS) entry which is preliminary data.</text>
</comment>
<name>A0A8B4RCP9_STRAG</name>
<dbReference type="RefSeq" id="WP_154700431.1">
    <property type="nucleotide sequence ID" value="NZ_UHEQ01000004.1"/>
</dbReference>
<proteinExistence type="predicted"/>
<reference evidence="1 2" key="1">
    <citation type="submission" date="2018-06" db="EMBL/GenBank/DDBJ databases">
        <authorList>
            <consortium name="Pathogen Informatics"/>
            <person name="Doyle S."/>
        </authorList>
    </citation>
    <scope>NUCLEOTIDE SEQUENCE [LARGE SCALE GENOMIC DNA]</scope>
    <source>
        <strain evidence="1 2">NCTC8185</strain>
    </source>
</reference>
<organism evidence="1 2">
    <name type="scientific">Streptococcus agalactiae</name>
    <dbReference type="NCBI Taxonomy" id="1311"/>
    <lineage>
        <taxon>Bacteria</taxon>
        <taxon>Bacillati</taxon>
        <taxon>Bacillota</taxon>
        <taxon>Bacilli</taxon>
        <taxon>Lactobacillales</taxon>
        <taxon>Streptococcaceae</taxon>
        <taxon>Streptococcus</taxon>
    </lineage>
</organism>
<accession>A0A8B4RCP9</accession>
<evidence type="ECO:0000313" key="2">
    <source>
        <dbReference type="Proteomes" id="UP000254076"/>
    </source>
</evidence>
<sequence length="126" mass="14665">MTRTQIKFGIAGSINLKDLQNLLKSISKRYQLIRLNLVDFNQIANDCEITLVISSQDNNVKNFSDLRDLLRKCLKNTSELDQIEDDFDNQNIKTLQEAWKIIINDLAENIIEWIEEELVVVEIIQT</sequence>
<gene>
    <name evidence="1" type="ORF">NCTC8185_01366</name>
</gene>
<dbReference type="AlphaFoldDB" id="A0A8B4RCP9"/>
<dbReference type="EMBL" id="UHEQ01000004">
    <property type="protein sequence ID" value="SUN14091.1"/>
    <property type="molecule type" value="Genomic_DNA"/>
</dbReference>
<evidence type="ECO:0000313" key="1">
    <source>
        <dbReference type="EMBL" id="SUN14091.1"/>
    </source>
</evidence>
<protein>
    <submittedName>
        <fullName evidence="1">Uncharacterized protein</fullName>
    </submittedName>
</protein>